<feature type="chain" id="PRO_5039905748" description="Cytochrome c domain-containing protein" evidence="5">
    <location>
        <begin position="28"/>
        <end position="121"/>
    </location>
</feature>
<evidence type="ECO:0000256" key="3">
    <source>
        <dbReference type="ARBA" id="ARBA00023004"/>
    </source>
</evidence>
<organism evidence="7 8">
    <name type="scientific">Rhizorhabdus wittichii (strain DSM 6014 / CCUG 31198 / JCM 15750 / NBRC 105917 / EY 4224 / RW1)</name>
    <name type="common">Sphingomonas wittichii</name>
    <dbReference type="NCBI Taxonomy" id="392499"/>
    <lineage>
        <taxon>Bacteria</taxon>
        <taxon>Pseudomonadati</taxon>
        <taxon>Pseudomonadota</taxon>
        <taxon>Alphaproteobacteria</taxon>
        <taxon>Sphingomonadales</taxon>
        <taxon>Sphingomonadaceae</taxon>
        <taxon>Rhizorhabdus</taxon>
    </lineage>
</organism>
<dbReference type="AlphaFoldDB" id="A0A9J9HA76"/>
<gene>
    <name evidence="7" type="ordered locus">Swit_1527</name>
</gene>
<protein>
    <recommendedName>
        <fullName evidence="6">Cytochrome c domain-containing protein</fullName>
    </recommendedName>
</protein>
<dbReference type="GO" id="GO:0009055">
    <property type="term" value="F:electron transfer activity"/>
    <property type="evidence" value="ECO:0007669"/>
    <property type="project" value="InterPro"/>
</dbReference>
<dbReference type="Proteomes" id="UP000001989">
    <property type="component" value="Chromosome"/>
</dbReference>
<dbReference type="InterPro" id="IPR009056">
    <property type="entry name" value="Cyt_c-like_dom"/>
</dbReference>
<keyword evidence="3 4" id="KW-0408">Iron</keyword>
<evidence type="ECO:0000256" key="4">
    <source>
        <dbReference type="PROSITE-ProRule" id="PRU00433"/>
    </source>
</evidence>
<dbReference type="GO" id="GO:0020037">
    <property type="term" value="F:heme binding"/>
    <property type="evidence" value="ECO:0007669"/>
    <property type="project" value="InterPro"/>
</dbReference>
<dbReference type="Gene3D" id="1.10.760.10">
    <property type="entry name" value="Cytochrome c-like domain"/>
    <property type="match status" value="1"/>
</dbReference>
<reference evidence="7 8" key="1">
    <citation type="journal article" date="2010" name="J. Bacteriol.">
        <title>Genome sequence of the dioxin-mineralizing bacterium Sphingomonas wittichii RW1.</title>
        <authorList>
            <person name="Miller T.R."/>
            <person name="Delcher A.L."/>
            <person name="Salzberg S.L."/>
            <person name="Saunders E."/>
            <person name="Detter J.C."/>
            <person name="Halden R.U."/>
        </authorList>
    </citation>
    <scope>NUCLEOTIDE SEQUENCE [LARGE SCALE GENOMIC DNA]</scope>
    <source>
        <strain evidence="8">DSM 6014 / CCUG 31198 / JCM 15750 / NBRC 105917 / EY 4224 / RW1</strain>
    </source>
</reference>
<dbReference type="KEGG" id="swi:Swit_1527"/>
<proteinExistence type="predicted"/>
<evidence type="ECO:0000256" key="2">
    <source>
        <dbReference type="ARBA" id="ARBA00022723"/>
    </source>
</evidence>
<evidence type="ECO:0000256" key="5">
    <source>
        <dbReference type="SAM" id="SignalP"/>
    </source>
</evidence>
<dbReference type="GO" id="GO:0046872">
    <property type="term" value="F:metal ion binding"/>
    <property type="evidence" value="ECO:0007669"/>
    <property type="project" value="UniProtKB-KW"/>
</dbReference>
<name>A0A9J9HA76_RHIWR</name>
<evidence type="ECO:0000313" key="8">
    <source>
        <dbReference type="Proteomes" id="UP000001989"/>
    </source>
</evidence>
<dbReference type="Pfam" id="PF13442">
    <property type="entry name" value="Cytochrome_CBB3"/>
    <property type="match status" value="1"/>
</dbReference>
<dbReference type="SUPFAM" id="SSF46626">
    <property type="entry name" value="Cytochrome c"/>
    <property type="match status" value="1"/>
</dbReference>
<feature type="signal peptide" evidence="5">
    <location>
        <begin position="1"/>
        <end position="27"/>
    </location>
</feature>
<sequence length="121" mass="12539">MRATTGASAIARSVVALLLLTAGIAQAGPAEQRGRKLYLGYGCSYCHGSIGQGGGRSGGAGPKLAPDALPYAAILGQLRQPYGIMPRFSERIVPDCDVADISAYLRSIPAGKSAHEIDLLR</sequence>
<evidence type="ECO:0000259" key="6">
    <source>
        <dbReference type="PROSITE" id="PS51007"/>
    </source>
</evidence>
<keyword evidence="5" id="KW-0732">Signal</keyword>
<keyword evidence="1 4" id="KW-0349">Heme</keyword>
<dbReference type="InterPro" id="IPR036909">
    <property type="entry name" value="Cyt_c-like_dom_sf"/>
</dbReference>
<keyword evidence="2 4" id="KW-0479">Metal-binding</keyword>
<evidence type="ECO:0000256" key="1">
    <source>
        <dbReference type="ARBA" id="ARBA00022617"/>
    </source>
</evidence>
<dbReference type="EMBL" id="CP000699">
    <property type="protein sequence ID" value="ABQ67890.1"/>
    <property type="molecule type" value="Genomic_DNA"/>
</dbReference>
<feature type="domain" description="Cytochrome c" evidence="6">
    <location>
        <begin position="29"/>
        <end position="109"/>
    </location>
</feature>
<keyword evidence="8" id="KW-1185">Reference proteome</keyword>
<dbReference type="PROSITE" id="PS51007">
    <property type="entry name" value="CYTC"/>
    <property type="match status" value="1"/>
</dbReference>
<accession>A0A9J9HA76</accession>
<evidence type="ECO:0000313" key="7">
    <source>
        <dbReference type="EMBL" id="ABQ67890.1"/>
    </source>
</evidence>